<protein>
    <recommendedName>
        <fullName evidence="4">Class III signal peptide-containing protein</fullName>
    </recommendedName>
</protein>
<name>A0A7L4PB99_9CREN</name>
<evidence type="ECO:0000313" key="3">
    <source>
        <dbReference type="Proteomes" id="UP000554766"/>
    </source>
</evidence>
<keyword evidence="3" id="KW-1185">Reference proteome</keyword>
<evidence type="ECO:0000313" key="2">
    <source>
        <dbReference type="EMBL" id="NYR15717.1"/>
    </source>
</evidence>
<dbReference type="RefSeq" id="WP_179790574.1">
    <property type="nucleotide sequence ID" value="NZ_JAAVJF010000003.1"/>
</dbReference>
<accession>A0A7L4PB99</accession>
<proteinExistence type="predicted"/>
<reference evidence="2 3" key="1">
    <citation type="journal article" date="2020" name="Nat. Commun.">
        <title>The structures of two archaeal type IV pili illuminate evolutionary relationships.</title>
        <authorList>
            <person name="Wang F."/>
            <person name="Baquero D.P."/>
            <person name="Su Z."/>
            <person name="Beltran L.C."/>
            <person name="Prangishvili D."/>
            <person name="Krupovic M."/>
            <person name="Egelman E.H."/>
        </authorList>
    </citation>
    <scope>NUCLEOTIDE SEQUENCE [LARGE SCALE GENOMIC DNA]</scope>
    <source>
        <strain evidence="2 3">2GA</strain>
    </source>
</reference>
<comment type="caution">
    <text evidence="2">The sequence shown here is derived from an EMBL/GenBank/DDBJ whole genome shotgun (WGS) entry which is preliminary data.</text>
</comment>
<dbReference type="Proteomes" id="UP000554766">
    <property type="component" value="Unassembled WGS sequence"/>
</dbReference>
<organism evidence="2 3">
    <name type="scientific">Pyrobaculum arsenaticum</name>
    <dbReference type="NCBI Taxonomy" id="121277"/>
    <lineage>
        <taxon>Archaea</taxon>
        <taxon>Thermoproteota</taxon>
        <taxon>Thermoprotei</taxon>
        <taxon>Thermoproteales</taxon>
        <taxon>Thermoproteaceae</taxon>
        <taxon>Pyrobaculum</taxon>
    </lineage>
</organism>
<keyword evidence="1" id="KW-1133">Transmembrane helix</keyword>
<sequence length="149" mass="15257">MPTKTRGMTSLEIAIIVAIVLVIAIAVGWYLYTTFAAAGQQTGLTATKATIYVTKDGNVYLNVTLVPQGAAQVAISSIEVAGVSIPCTSSNLVKAPGEYVIELSSVSVSVGQVLTGRIVLASGAISPFTATVVAADHVPSTENKLCSSQ</sequence>
<dbReference type="EMBL" id="JAAVJF010000003">
    <property type="protein sequence ID" value="NYR15717.1"/>
    <property type="molecule type" value="Genomic_DNA"/>
</dbReference>
<feature type="transmembrane region" description="Helical" evidence="1">
    <location>
        <begin position="12"/>
        <end position="32"/>
    </location>
</feature>
<evidence type="ECO:0000256" key="1">
    <source>
        <dbReference type="SAM" id="Phobius"/>
    </source>
</evidence>
<keyword evidence="1" id="KW-0812">Transmembrane</keyword>
<gene>
    <name evidence="2" type="ORF">HC235_07175</name>
</gene>
<evidence type="ECO:0008006" key="4">
    <source>
        <dbReference type="Google" id="ProtNLM"/>
    </source>
</evidence>
<dbReference type="AlphaFoldDB" id="A0A7L4PB99"/>
<keyword evidence="1" id="KW-0472">Membrane</keyword>